<dbReference type="EMBL" id="CP073767">
    <property type="protein sequence ID" value="UWZ51783.1"/>
    <property type="molecule type" value="Genomic_DNA"/>
</dbReference>
<dbReference type="SUPFAM" id="SSF53474">
    <property type="entry name" value="alpha/beta-Hydrolases"/>
    <property type="match status" value="1"/>
</dbReference>
<dbReference type="OrthoDB" id="4006962at2"/>
<feature type="domain" description="AB hydrolase-1" evidence="5">
    <location>
        <begin position="20"/>
        <end position="205"/>
    </location>
</feature>
<dbReference type="AlphaFoldDB" id="A0A9Q9ICB5"/>
<dbReference type="RefSeq" id="WP_052387894.1">
    <property type="nucleotide sequence ID" value="NZ_CP073767.1"/>
</dbReference>
<evidence type="ECO:0000259" key="5">
    <source>
        <dbReference type="Pfam" id="PF00561"/>
    </source>
</evidence>
<dbReference type="PANTHER" id="PTHR43248:SF29">
    <property type="entry name" value="TRIPEPTIDYL AMINOPEPTIDASE"/>
    <property type="match status" value="1"/>
</dbReference>
<evidence type="ECO:0000256" key="2">
    <source>
        <dbReference type="ARBA" id="ARBA00022729"/>
    </source>
</evidence>
<dbReference type="GO" id="GO:0016787">
    <property type="term" value="F:hydrolase activity"/>
    <property type="evidence" value="ECO:0007669"/>
    <property type="project" value="UniProtKB-KW"/>
</dbReference>
<feature type="region of interest" description="Disordered" evidence="4">
    <location>
        <begin position="262"/>
        <end position="290"/>
    </location>
</feature>
<evidence type="ECO:0000256" key="3">
    <source>
        <dbReference type="ARBA" id="ARBA00022801"/>
    </source>
</evidence>
<reference evidence="6" key="1">
    <citation type="submission" date="2021-04" db="EMBL/GenBank/DDBJ databases">
        <title>Dactylosporangium aurantiacum NRRL B-8018 full assembly.</title>
        <authorList>
            <person name="Hartkoorn R.C."/>
            <person name="Beaudoing E."/>
            <person name="Hot D."/>
        </authorList>
    </citation>
    <scope>NUCLEOTIDE SEQUENCE</scope>
    <source>
        <strain evidence="6">NRRL B-8018</strain>
    </source>
</reference>
<keyword evidence="3 6" id="KW-0378">Hydrolase</keyword>
<proteinExistence type="inferred from homology"/>
<dbReference type="PANTHER" id="PTHR43248">
    <property type="entry name" value="2-SUCCINYL-6-HYDROXY-2,4-CYCLOHEXADIENE-1-CARBOXYLATE SYNTHASE"/>
    <property type="match status" value="1"/>
</dbReference>
<evidence type="ECO:0000256" key="4">
    <source>
        <dbReference type="SAM" id="MobiDB-lite"/>
    </source>
</evidence>
<accession>A0A9Q9ICB5</accession>
<protein>
    <submittedName>
        <fullName evidence="6">Alpha/beta fold hydrolase</fullName>
    </submittedName>
</protein>
<organism evidence="6 7">
    <name type="scientific">Dactylosporangium aurantiacum</name>
    <dbReference type="NCBI Taxonomy" id="35754"/>
    <lineage>
        <taxon>Bacteria</taxon>
        <taxon>Bacillati</taxon>
        <taxon>Actinomycetota</taxon>
        <taxon>Actinomycetes</taxon>
        <taxon>Micromonosporales</taxon>
        <taxon>Micromonosporaceae</taxon>
        <taxon>Dactylosporangium</taxon>
    </lineage>
</organism>
<dbReference type="InterPro" id="IPR051601">
    <property type="entry name" value="Serine_prot/Carboxylest_S33"/>
</dbReference>
<dbReference type="InterPro" id="IPR000073">
    <property type="entry name" value="AB_hydrolase_1"/>
</dbReference>
<evidence type="ECO:0000313" key="7">
    <source>
        <dbReference type="Proteomes" id="UP001058003"/>
    </source>
</evidence>
<comment type="similarity">
    <text evidence="1">Belongs to the peptidase S33 family.</text>
</comment>
<evidence type="ECO:0000256" key="1">
    <source>
        <dbReference type="ARBA" id="ARBA00010088"/>
    </source>
</evidence>
<name>A0A9Q9ICB5_9ACTN</name>
<keyword evidence="7" id="KW-1185">Reference proteome</keyword>
<keyword evidence="2" id="KW-0732">Signal</keyword>
<dbReference type="Pfam" id="PF00561">
    <property type="entry name" value="Abhydrolase_1"/>
    <property type="match status" value="1"/>
</dbReference>
<gene>
    <name evidence="6" type="ORF">Daura_34345</name>
</gene>
<dbReference type="Gene3D" id="3.40.50.1820">
    <property type="entry name" value="alpha/beta hydrolase"/>
    <property type="match status" value="1"/>
</dbReference>
<dbReference type="KEGG" id="daur:Daura_34345"/>
<sequence>MRLPVIRWPAKDQTRRIGSLFVNPGGPGGSGVAFLRGAPPGALDAFARFDVVSWDPRGIGGSVPAVDCTTPEEDDAAVSTTFTPLVEADVPAAVRDARRAVRACAERNPGVLPYLATANTARDLDLLRRAVGDERLTYLGMSYGAHIGATYASLFPGRARAMMLDFPVDPDAWANRPFEFRREQNASFEDSLDRFFAAGGFTEDGFDDLVAAMNRAPLPAPGATHPDPVRGDDALRVATLAMCSRADWTGLVYATCPRRGRRGRHGAVGGATGALNGPRGRTGRRSPVRPRGAAVIRCAGRWRCGCGPPSPPAAARRSRL</sequence>
<dbReference type="InterPro" id="IPR029058">
    <property type="entry name" value="AB_hydrolase_fold"/>
</dbReference>
<dbReference type="Proteomes" id="UP001058003">
    <property type="component" value="Chromosome"/>
</dbReference>
<evidence type="ECO:0000313" key="6">
    <source>
        <dbReference type="EMBL" id="UWZ51783.1"/>
    </source>
</evidence>